<dbReference type="Gene3D" id="3.40.50.300">
    <property type="entry name" value="P-loop containing nucleotide triphosphate hydrolases"/>
    <property type="match status" value="1"/>
</dbReference>
<feature type="transmembrane region" description="Helical" evidence="17">
    <location>
        <begin position="338"/>
        <end position="363"/>
    </location>
</feature>
<evidence type="ECO:0000313" key="19">
    <source>
        <dbReference type="EMBL" id="QEH61824.1"/>
    </source>
</evidence>
<dbReference type="Pfam" id="PF02421">
    <property type="entry name" value="FeoB_N"/>
    <property type="match status" value="1"/>
</dbReference>
<dbReference type="InterPro" id="IPR011642">
    <property type="entry name" value="Gate_dom"/>
</dbReference>
<keyword evidence="5 17" id="KW-0410">Iron transport</keyword>
<keyword evidence="4" id="KW-1003">Cell membrane</keyword>
<gene>
    <name evidence="19" type="primary">feoB</name>
    <name evidence="19" type="ORF">SCHIN_v1c06270</name>
</gene>
<proteinExistence type="inferred from homology"/>
<reference evidence="19 20" key="1">
    <citation type="submission" date="2019-08" db="EMBL/GenBank/DDBJ databases">
        <title>Complete genome sequence of Spiroplasma chinense CCH (DSM 19755).</title>
        <authorList>
            <person name="Shen H.-Y."/>
            <person name="Lin Y.-C."/>
            <person name="Chou L."/>
            <person name="Kuo C.-H."/>
        </authorList>
    </citation>
    <scope>NUCLEOTIDE SEQUENCE [LARGE SCALE GENOMIC DNA]</scope>
    <source>
        <strain evidence="19 20">CCH</strain>
    </source>
</reference>
<dbReference type="RefSeq" id="WP_166508209.1">
    <property type="nucleotide sequence ID" value="NZ_CP043026.1"/>
</dbReference>
<evidence type="ECO:0000313" key="20">
    <source>
        <dbReference type="Proteomes" id="UP000323144"/>
    </source>
</evidence>
<dbReference type="Pfam" id="PF07664">
    <property type="entry name" value="FeoB_C"/>
    <property type="match status" value="1"/>
</dbReference>
<feature type="transmembrane region" description="Helical" evidence="17">
    <location>
        <begin position="417"/>
        <end position="442"/>
    </location>
</feature>
<feature type="transmembrane region" description="Helical" evidence="17">
    <location>
        <begin position="271"/>
        <end position="292"/>
    </location>
</feature>
<evidence type="ECO:0000256" key="14">
    <source>
        <dbReference type="NCBIfam" id="TIGR00437"/>
    </source>
</evidence>
<evidence type="ECO:0000259" key="18">
    <source>
        <dbReference type="PROSITE" id="PS51711"/>
    </source>
</evidence>
<dbReference type="GO" id="GO:0005525">
    <property type="term" value="F:GTP binding"/>
    <property type="evidence" value="ECO:0007669"/>
    <property type="project" value="UniProtKB-KW"/>
</dbReference>
<keyword evidence="6 17" id="KW-0812">Transmembrane</keyword>
<evidence type="ECO:0000256" key="2">
    <source>
        <dbReference type="ARBA" id="ARBA00004651"/>
    </source>
</evidence>
<feature type="transmembrane region" description="Helical" evidence="17">
    <location>
        <begin position="448"/>
        <end position="469"/>
    </location>
</feature>
<evidence type="ECO:0000256" key="11">
    <source>
        <dbReference type="ARBA" id="ARBA00023134"/>
    </source>
</evidence>
<comment type="subcellular location">
    <subcellularLocation>
        <location evidence="17">Cell inner membrane</location>
        <topology evidence="17">Multi-pass membrane protein</topology>
    </subcellularLocation>
    <subcellularLocation>
        <location evidence="2">Cell membrane</location>
        <topology evidence="2">Multi-pass membrane protein</topology>
    </subcellularLocation>
</comment>
<keyword evidence="8 17" id="KW-1133">Transmembrane helix</keyword>
<dbReference type="EMBL" id="CP043026">
    <property type="protein sequence ID" value="QEH61824.1"/>
    <property type="molecule type" value="Genomic_DNA"/>
</dbReference>
<dbReference type="NCBIfam" id="TIGR00437">
    <property type="entry name" value="feoB"/>
    <property type="match status" value="1"/>
</dbReference>
<keyword evidence="16" id="KW-0479">Metal-binding</keyword>
<evidence type="ECO:0000256" key="5">
    <source>
        <dbReference type="ARBA" id="ARBA00022496"/>
    </source>
</evidence>
<dbReference type="GO" id="GO:0005886">
    <property type="term" value="C:plasma membrane"/>
    <property type="evidence" value="ECO:0007669"/>
    <property type="project" value="UniProtKB-SubCell"/>
</dbReference>
<evidence type="ECO:0000256" key="1">
    <source>
        <dbReference type="ARBA" id="ARBA00003926"/>
    </source>
</evidence>
<dbReference type="GO" id="GO:0015093">
    <property type="term" value="F:ferrous iron transmembrane transporter activity"/>
    <property type="evidence" value="ECO:0007669"/>
    <property type="project" value="UniProtKB-UniRule"/>
</dbReference>
<dbReference type="InterPro" id="IPR041069">
    <property type="entry name" value="FeoB_Cyto"/>
</dbReference>
<accession>A0A5B9Y425</accession>
<sequence length="657" mass="74316">MKLKNKKTNYLLVGNPNVGKTTFFNHLTTSVASVGNFDRTTVNSKVGSLKKDKNTKINDLPGIYNLNSLGDDDKVVLKTLFNFDYNGIINVTNANTFLRDMYLTLQLLESQQPVVIALNMIDELKNKEIDVNKLKVKLNSPVVLTNAKKDLGLNEVKTQLNCPLNSFKLKYSDEVEEKINKISSLIENNKLPKRFYAIQALEKNEFALNYINETQENNEEILKIINSDEGSEKQIYESKFNFIKELYLEVFQEKLGEIISRKNNFEKLDKVLLRKITALPIFFLVLALIYYITFGPYTGGKLNELIDEGLNDKLLNIIYEALEKTKSPEFLNGFICNAVLGGIFAVMPFLPFILILFIFIGLLQQSGYLSRVSAVTDEILSPFGLTGRSVIGLISGMGCNVPTIMMARASQSKKEKVISILIAPFISCSARTVVYSFVASLIFVNNVWLVILLLQIFSGFTALIIGLLFSQTMFRKRKNVFFIELPKWRSPDFKTIGKMIWFEVKNFLIRVGKFVFVGSVIVWTISHIGPKGFLNDEQIEKSFMGYIGKGFGYLLWPIGLSDWRVAASLLLAFPAKEIAVTNMLIVFNGIENIHAYFNLAIALSYLVFFALYIPCLSTMAVIKSESNYKNLFISIGISLLTAYIFSLFVYWVAFSLT</sequence>
<feature type="binding site" evidence="15">
    <location>
        <begin position="14"/>
        <end position="21"/>
    </location>
    <ligand>
        <name>GTP</name>
        <dbReference type="ChEBI" id="CHEBI:37565"/>
        <label>1</label>
    </ligand>
</feature>
<evidence type="ECO:0000256" key="7">
    <source>
        <dbReference type="ARBA" id="ARBA00022741"/>
    </source>
</evidence>
<keyword evidence="12 17" id="KW-0472">Membrane</keyword>
<evidence type="ECO:0000256" key="13">
    <source>
        <dbReference type="ARBA" id="ARBA00031200"/>
    </source>
</evidence>
<dbReference type="InterPro" id="IPR011640">
    <property type="entry name" value="Fe2_transport_prot_B_C"/>
</dbReference>
<keyword evidence="16" id="KW-0460">Magnesium</keyword>
<evidence type="ECO:0000256" key="6">
    <source>
        <dbReference type="ARBA" id="ARBA00022692"/>
    </source>
</evidence>
<evidence type="ECO:0000256" key="8">
    <source>
        <dbReference type="ARBA" id="ARBA00022989"/>
    </source>
</evidence>
<dbReference type="PROSITE" id="PS51711">
    <property type="entry name" value="G_FEOB"/>
    <property type="match status" value="1"/>
</dbReference>
<keyword evidence="3 17" id="KW-0813">Transport</keyword>
<dbReference type="Proteomes" id="UP000323144">
    <property type="component" value="Chromosome"/>
</dbReference>
<dbReference type="Pfam" id="PF07670">
    <property type="entry name" value="Gate"/>
    <property type="match status" value="2"/>
</dbReference>
<feature type="transmembrane region" description="Helical" evidence="17">
    <location>
        <begin position="507"/>
        <end position="528"/>
    </location>
</feature>
<evidence type="ECO:0000256" key="10">
    <source>
        <dbReference type="ARBA" id="ARBA00023065"/>
    </source>
</evidence>
<comment type="similarity">
    <text evidence="17">Belongs to the TRAFAC class TrmE-Era-EngA-EngB-Septin-like GTPase superfamily. FeoB GTPase (TC 9.A.8) family.</text>
</comment>
<organism evidence="19 20">
    <name type="scientific">Spiroplasma chinense</name>
    <dbReference type="NCBI Taxonomy" id="216932"/>
    <lineage>
        <taxon>Bacteria</taxon>
        <taxon>Bacillati</taxon>
        <taxon>Mycoplasmatota</taxon>
        <taxon>Mollicutes</taxon>
        <taxon>Entomoplasmatales</taxon>
        <taxon>Spiroplasmataceae</taxon>
        <taxon>Spiroplasma</taxon>
    </lineage>
</organism>
<name>A0A5B9Y425_9MOLU</name>
<feature type="transmembrane region" description="Helical" evidence="17">
    <location>
        <begin position="567"/>
        <end position="590"/>
    </location>
</feature>
<comment type="function">
    <text evidence="1 17">Probable transporter of a GTP-driven Fe(2+) uptake system.</text>
</comment>
<feature type="transmembrane region" description="Helical" evidence="17">
    <location>
        <begin position="631"/>
        <end position="653"/>
    </location>
</feature>
<dbReference type="PRINTS" id="PR00326">
    <property type="entry name" value="GTP1OBG"/>
</dbReference>
<feature type="binding site" evidence="16">
    <location>
        <position position="28"/>
    </location>
    <ligand>
        <name>Mg(2+)</name>
        <dbReference type="ChEBI" id="CHEBI:18420"/>
        <label>2</label>
    </ligand>
</feature>
<protein>
    <recommendedName>
        <fullName evidence="13 14">Ferrous iron transport protein B</fullName>
    </recommendedName>
</protein>
<feature type="binding site" evidence="15">
    <location>
        <begin position="59"/>
        <end position="62"/>
    </location>
    <ligand>
        <name>GTP</name>
        <dbReference type="ChEBI" id="CHEBI:37565"/>
        <label>1</label>
    </ligand>
</feature>
<keyword evidence="9 17" id="KW-0408">Iron</keyword>
<dbReference type="GO" id="GO:0046872">
    <property type="term" value="F:metal ion binding"/>
    <property type="evidence" value="ECO:0007669"/>
    <property type="project" value="UniProtKB-KW"/>
</dbReference>
<dbReference type="InterPro" id="IPR003373">
    <property type="entry name" value="Fe2_transport_prot-B"/>
</dbReference>
<feature type="domain" description="FeoB-type G" evidence="18">
    <location>
        <begin position="7"/>
        <end position="166"/>
    </location>
</feature>
<dbReference type="InterPro" id="IPR006073">
    <property type="entry name" value="GTP-bd"/>
</dbReference>
<feature type="transmembrane region" description="Helical" evidence="17">
    <location>
        <begin position="596"/>
        <end position="619"/>
    </location>
</feature>
<dbReference type="PANTHER" id="PTHR43185">
    <property type="entry name" value="FERROUS IRON TRANSPORT PROTEIN B"/>
    <property type="match status" value="1"/>
</dbReference>
<keyword evidence="11 15" id="KW-0342">GTP-binding</keyword>
<evidence type="ECO:0000256" key="3">
    <source>
        <dbReference type="ARBA" id="ARBA00022448"/>
    </source>
</evidence>
<evidence type="ECO:0000256" key="15">
    <source>
        <dbReference type="PIRSR" id="PIRSR603373-1"/>
    </source>
</evidence>
<dbReference type="SUPFAM" id="SSF52540">
    <property type="entry name" value="P-loop containing nucleoside triphosphate hydrolases"/>
    <property type="match status" value="1"/>
</dbReference>
<keyword evidence="20" id="KW-1185">Reference proteome</keyword>
<evidence type="ECO:0000256" key="9">
    <source>
        <dbReference type="ARBA" id="ARBA00023004"/>
    </source>
</evidence>
<dbReference type="AlphaFoldDB" id="A0A5B9Y425"/>
<evidence type="ECO:0000256" key="4">
    <source>
        <dbReference type="ARBA" id="ARBA00022475"/>
    </source>
</evidence>
<feature type="binding site" evidence="15">
    <location>
        <begin position="119"/>
        <end position="122"/>
    </location>
    <ligand>
        <name>GTP</name>
        <dbReference type="ChEBI" id="CHEBI:37565"/>
        <label>1</label>
    </ligand>
</feature>
<evidence type="ECO:0000256" key="12">
    <source>
        <dbReference type="ARBA" id="ARBA00023136"/>
    </source>
</evidence>
<keyword evidence="7 15" id="KW-0547">Nucleotide-binding</keyword>
<dbReference type="InterPro" id="IPR050860">
    <property type="entry name" value="FeoB_GTPase"/>
</dbReference>
<dbReference type="InterPro" id="IPR027417">
    <property type="entry name" value="P-loop_NTPase"/>
</dbReference>
<evidence type="ECO:0000256" key="17">
    <source>
        <dbReference type="RuleBase" id="RU362098"/>
    </source>
</evidence>
<evidence type="ECO:0000256" key="16">
    <source>
        <dbReference type="PIRSR" id="PIRSR603373-2"/>
    </source>
</evidence>
<dbReference type="InterPro" id="IPR030389">
    <property type="entry name" value="G_FEOB_dom"/>
</dbReference>
<keyword evidence="10" id="KW-0406">Ion transport</keyword>
<feature type="binding site" evidence="16">
    <location>
        <position position="25"/>
    </location>
    <ligand>
        <name>Mg(2+)</name>
        <dbReference type="ChEBI" id="CHEBI:18420"/>
        <label>2</label>
    </ligand>
</feature>
<dbReference type="Gene3D" id="1.10.287.1770">
    <property type="match status" value="1"/>
</dbReference>
<dbReference type="Pfam" id="PF17910">
    <property type="entry name" value="FeoB_Cyto"/>
    <property type="match status" value="1"/>
</dbReference>
<dbReference type="PANTHER" id="PTHR43185:SF1">
    <property type="entry name" value="FE(2+) TRANSPORTER FEOB"/>
    <property type="match status" value="1"/>
</dbReference>
<dbReference type="KEGG" id="schi:SCHIN_v1c06270"/>